<dbReference type="EMBL" id="JBGBPQ010000004">
    <property type="protein sequence ID" value="KAL1525248.1"/>
    <property type="molecule type" value="Genomic_DNA"/>
</dbReference>
<gene>
    <name evidence="2" type="ORF">AB1Y20_020113</name>
</gene>
<proteinExistence type="predicted"/>
<comment type="caution">
    <text evidence="2">The sequence shown here is derived from an EMBL/GenBank/DDBJ whole genome shotgun (WGS) entry which is preliminary data.</text>
</comment>
<evidence type="ECO:0000313" key="3">
    <source>
        <dbReference type="Proteomes" id="UP001515480"/>
    </source>
</evidence>
<evidence type="ECO:0000313" key="2">
    <source>
        <dbReference type="EMBL" id="KAL1525248.1"/>
    </source>
</evidence>
<accession>A0AB34JWD2</accession>
<dbReference type="Proteomes" id="UP001515480">
    <property type="component" value="Unassembled WGS sequence"/>
</dbReference>
<evidence type="ECO:0000256" key="1">
    <source>
        <dbReference type="SAM" id="MobiDB-lite"/>
    </source>
</evidence>
<reference evidence="2 3" key="1">
    <citation type="journal article" date="2024" name="Science">
        <title>Giant polyketide synthase enzymes in the biosynthesis of giant marine polyether toxins.</title>
        <authorList>
            <person name="Fallon T.R."/>
            <person name="Shende V.V."/>
            <person name="Wierzbicki I.H."/>
            <person name="Pendleton A.L."/>
            <person name="Watervoot N.F."/>
            <person name="Auber R.P."/>
            <person name="Gonzalez D.J."/>
            <person name="Wisecaver J.H."/>
            <person name="Moore B.S."/>
        </authorList>
    </citation>
    <scope>NUCLEOTIDE SEQUENCE [LARGE SCALE GENOMIC DNA]</scope>
    <source>
        <strain evidence="2 3">12B1</strain>
    </source>
</reference>
<organism evidence="2 3">
    <name type="scientific">Prymnesium parvum</name>
    <name type="common">Toxic golden alga</name>
    <dbReference type="NCBI Taxonomy" id="97485"/>
    <lineage>
        <taxon>Eukaryota</taxon>
        <taxon>Haptista</taxon>
        <taxon>Haptophyta</taxon>
        <taxon>Prymnesiophyceae</taxon>
        <taxon>Prymnesiales</taxon>
        <taxon>Prymnesiaceae</taxon>
        <taxon>Prymnesium</taxon>
    </lineage>
</organism>
<sequence length="332" mass="36921">MPYAGAFNVVRVPVWGPAYNVPLTMPRSEWARHLSVAQRRTWHLASDCGPQLQCADGSAARPPSAPACGGSDRSRSASSGRRLRSSQLRSRPPCTSPLHEARPPSGCVAHAMEWLPVDLMDVRIAHVENLPDGQVKLSFSTPRHAKHASRPSSRRSERGEASPNTIVLKQATRFLPPVQSFESDSQSRPSSAASQIALRLRRQQLHVPEARALLERIERELWHPVETIVHALEAQQWGEKRRLPLQSEALPAQLLKKAECFQSVCRRGGALANWSNSYRSLGQMIEEEIRLLKGLTASAKGVPDKQMRLLRELAVSLDAINTTQQIAHRLDR</sequence>
<feature type="region of interest" description="Disordered" evidence="1">
    <location>
        <begin position="55"/>
        <end position="103"/>
    </location>
</feature>
<feature type="compositionally biased region" description="Basic residues" evidence="1">
    <location>
        <begin position="143"/>
        <end position="153"/>
    </location>
</feature>
<name>A0AB34JWD2_PRYPA</name>
<feature type="region of interest" description="Disordered" evidence="1">
    <location>
        <begin position="136"/>
        <end position="163"/>
    </location>
</feature>
<dbReference type="AlphaFoldDB" id="A0AB34JWD2"/>
<keyword evidence="3" id="KW-1185">Reference proteome</keyword>
<feature type="compositionally biased region" description="Low complexity" evidence="1">
    <location>
        <begin position="76"/>
        <end position="91"/>
    </location>
</feature>
<protein>
    <submittedName>
        <fullName evidence="2">Uncharacterized protein</fullName>
    </submittedName>
</protein>